<evidence type="ECO:0000313" key="7">
    <source>
        <dbReference type="Proteomes" id="UP000799440"/>
    </source>
</evidence>
<dbReference type="GO" id="GO:0004674">
    <property type="term" value="F:protein serine/threonine kinase activity"/>
    <property type="evidence" value="ECO:0007669"/>
    <property type="project" value="TreeGrafter"/>
</dbReference>
<feature type="domain" description="Protein kinase" evidence="5">
    <location>
        <begin position="25"/>
        <end position="504"/>
    </location>
</feature>
<organism evidence="6 7">
    <name type="scientific">Sporormia fimetaria CBS 119925</name>
    <dbReference type="NCBI Taxonomy" id="1340428"/>
    <lineage>
        <taxon>Eukaryota</taxon>
        <taxon>Fungi</taxon>
        <taxon>Dikarya</taxon>
        <taxon>Ascomycota</taxon>
        <taxon>Pezizomycotina</taxon>
        <taxon>Dothideomycetes</taxon>
        <taxon>Pleosporomycetidae</taxon>
        <taxon>Pleosporales</taxon>
        <taxon>Sporormiaceae</taxon>
        <taxon>Sporormia</taxon>
    </lineage>
</organism>
<dbReference type="GO" id="GO:0005524">
    <property type="term" value="F:ATP binding"/>
    <property type="evidence" value="ECO:0007669"/>
    <property type="project" value="UniProtKB-UniRule"/>
</dbReference>
<dbReference type="SUPFAM" id="SSF56112">
    <property type="entry name" value="Protein kinase-like (PK-like)"/>
    <property type="match status" value="1"/>
</dbReference>
<dbReference type="PROSITE" id="PS50011">
    <property type="entry name" value="PROTEIN_KINASE_DOM"/>
    <property type="match status" value="1"/>
</dbReference>
<dbReference type="GO" id="GO:0005737">
    <property type="term" value="C:cytoplasm"/>
    <property type="evidence" value="ECO:0007669"/>
    <property type="project" value="TreeGrafter"/>
</dbReference>
<feature type="binding site" evidence="3">
    <location>
        <position position="64"/>
    </location>
    <ligand>
        <name>ATP</name>
        <dbReference type="ChEBI" id="CHEBI:30616"/>
    </ligand>
</feature>
<keyword evidence="1 3" id="KW-0547">Nucleotide-binding</keyword>
<accession>A0A6A6VHL5</accession>
<dbReference type="PROSITE" id="PS00108">
    <property type="entry name" value="PROTEIN_KINASE_ST"/>
    <property type="match status" value="1"/>
</dbReference>
<dbReference type="AlphaFoldDB" id="A0A6A6VHL5"/>
<dbReference type="GO" id="GO:0005634">
    <property type="term" value="C:nucleus"/>
    <property type="evidence" value="ECO:0007669"/>
    <property type="project" value="TreeGrafter"/>
</dbReference>
<dbReference type="EMBL" id="MU006568">
    <property type="protein sequence ID" value="KAF2748597.1"/>
    <property type="molecule type" value="Genomic_DNA"/>
</dbReference>
<dbReference type="PANTHER" id="PTHR44167">
    <property type="entry name" value="OVARIAN-SPECIFIC SERINE/THREONINE-PROTEIN KINASE LOK-RELATED"/>
    <property type="match status" value="1"/>
</dbReference>
<reference evidence="6" key="1">
    <citation type="journal article" date="2020" name="Stud. Mycol.">
        <title>101 Dothideomycetes genomes: a test case for predicting lifestyles and emergence of pathogens.</title>
        <authorList>
            <person name="Haridas S."/>
            <person name="Albert R."/>
            <person name="Binder M."/>
            <person name="Bloem J."/>
            <person name="Labutti K."/>
            <person name="Salamov A."/>
            <person name="Andreopoulos B."/>
            <person name="Baker S."/>
            <person name="Barry K."/>
            <person name="Bills G."/>
            <person name="Bluhm B."/>
            <person name="Cannon C."/>
            <person name="Castanera R."/>
            <person name="Culley D."/>
            <person name="Daum C."/>
            <person name="Ezra D."/>
            <person name="Gonzalez J."/>
            <person name="Henrissat B."/>
            <person name="Kuo A."/>
            <person name="Liang C."/>
            <person name="Lipzen A."/>
            <person name="Lutzoni F."/>
            <person name="Magnuson J."/>
            <person name="Mondo S."/>
            <person name="Nolan M."/>
            <person name="Ohm R."/>
            <person name="Pangilinan J."/>
            <person name="Park H.-J."/>
            <person name="Ramirez L."/>
            <person name="Alfaro M."/>
            <person name="Sun H."/>
            <person name="Tritt A."/>
            <person name="Yoshinaga Y."/>
            <person name="Zwiers L.-H."/>
            <person name="Turgeon B."/>
            <person name="Goodwin S."/>
            <person name="Spatafora J."/>
            <person name="Crous P."/>
            <person name="Grigoriev I."/>
        </authorList>
    </citation>
    <scope>NUCLEOTIDE SEQUENCE</scope>
    <source>
        <strain evidence="6">CBS 119925</strain>
    </source>
</reference>
<evidence type="ECO:0000256" key="4">
    <source>
        <dbReference type="SAM" id="MobiDB-lite"/>
    </source>
</evidence>
<dbReference type="PROSITE" id="PS00107">
    <property type="entry name" value="PROTEIN_KINASE_ATP"/>
    <property type="match status" value="1"/>
</dbReference>
<dbReference type="Pfam" id="PF00069">
    <property type="entry name" value="Pkinase"/>
    <property type="match status" value="1"/>
</dbReference>
<dbReference type="InterPro" id="IPR000719">
    <property type="entry name" value="Prot_kinase_dom"/>
</dbReference>
<protein>
    <submittedName>
        <fullName evidence="6">Kinase-like protein</fullName>
    </submittedName>
</protein>
<keyword evidence="7" id="KW-1185">Reference proteome</keyword>
<keyword evidence="6" id="KW-0808">Transferase</keyword>
<dbReference type="OrthoDB" id="1431934at2759"/>
<evidence type="ECO:0000313" key="6">
    <source>
        <dbReference type="EMBL" id="KAF2748597.1"/>
    </source>
</evidence>
<evidence type="ECO:0000259" key="5">
    <source>
        <dbReference type="PROSITE" id="PS50011"/>
    </source>
</evidence>
<feature type="compositionally biased region" description="Basic residues" evidence="4">
    <location>
        <begin position="560"/>
        <end position="571"/>
    </location>
</feature>
<dbReference type="InterPro" id="IPR008271">
    <property type="entry name" value="Ser/Thr_kinase_AS"/>
</dbReference>
<keyword evidence="6" id="KW-0418">Kinase</keyword>
<evidence type="ECO:0000256" key="1">
    <source>
        <dbReference type="ARBA" id="ARBA00022741"/>
    </source>
</evidence>
<feature type="region of interest" description="Disordered" evidence="4">
    <location>
        <begin position="215"/>
        <end position="234"/>
    </location>
</feature>
<dbReference type="GO" id="GO:0044773">
    <property type="term" value="P:mitotic DNA damage checkpoint signaling"/>
    <property type="evidence" value="ECO:0007669"/>
    <property type="project" value="TreeGrafter"/>
</dbReference>
<keyword evidence="2 3" id="KW-0067">ATP-binding</keyword>
<sequence>MPEKLDEDSLEGAKPLRSGIDESRWWGASYLGGGTFGHCALFVETDSQDIIINRMAVKDAMPCKLETWLDPKSWSNQPPREIDIHRALEAGRPAGNGGGFKHIVRFFGYRLMMKQRRYRTYLEACDAGDLWDATKHALLEYYDEPRESGLQFHDPEVPEEHERVYDYRLNVKRVLPEHSECAPGTHPDWVPVVHRDIKMNNFLIRVNPLTEEQKSQGKVSVARRNEPKEGGDISDEEWEKAEYNEDEAYWPQGGENSTWQERPAYMQAYPDIMIADFGMVFRNPDDDQTQLTNPEWWYYFDQVTAEGQRDERYQRLSRMLDEGDLEPKYWEDYLSRTYRAPIQAHQHQEAVDAQRGLNYPPEMRRGHSGPPRLSEKTDVWSVGAMMWDYITGTNATWKNRSKECQKARIILGPLTDRIIDNRRVPVGAWEQARYPGTFLGEITDWIMTGGPGQNTQAEDPKARLYSDELKKLVAQCLHIDPDRRPTIHDLQTQINAELRRRNWLEDIDIDDVSDYTTLHDTADFPWIRTSPKRPNTEYAMGSTFEDPKTKRRKTEQQNIRRGKLRKRAKQP</sequence>
<dbReference type="PANTHER" id="PTHR44167:SF24">
    <property type="entry name" value="SERINE_THREONINE-PROTEIN KINASE CHK2"/>
    <property type="match status" value="1"/>
</dbReference>
<dbReference type="Gene3D" id="1.10.510.10">
    <property type="entry name" value="Transferase(Phosphotransferase) domain 1"/>
    <property type="match status" value="1"/>
</dbReference>
<evidence type="ECO:0000256" key="2">
    <source>
        <dbReference type="ARBA" id="ARBA00022840"/>
    </source>
</evidence>
<dbReference type="InterPro" id="IPR017441">
    <property type="entry name" value="Protein_kinase_ATP_BS"/>
</dbReference>
<dbReference type="InterPro" id="IPR011009">
    <property type="entry name" value="Kinase-like_dom_sf"/>
</dbReference>
<proteinExistence type="predicted"/>
<evidence type="ECO:0000256" key="3">
    <source>
        <dbReference type="PROSITE-ProRule" id="PRU10141"/>
    </source>
</evidence>
<gene>
    <name evidence="6" type="ORF">M011DRAFT_457343</name>
</gene>
<feature type="region of interest" description="Disordered" evidence="4">
    <location>
        <begin position="530"/>
        <end position="571"/>
    </location>
</feature>
<dbReference type="Proteomes" id="UP000799440">
    <property type="component" value="Unassembled WGS sequence"/>
</dbReference>
<name>A0A6A6VHL5_9PLEO</name>